<evidence type="ECO:0000256" key="4">
    <source>
        <dbReference type="ARBA" id="ARBA00023002"/>
    </source>
</evidence>
<evidence type="ECO:0000256" key="3">
    <source>
        <dbReference type="ARBA" id="ARBA00022827"/>
    </source>
</evidence>
<keyword evidence="3" id="KW-0274">FAD</keyword>
<dbReference type="InterPro" id="IPR002938">
    <property type="entry name" value="FAD-bd"/>
</dbReference>
<dbReference type="OrthoDB" id="9993796at2759"/>
<sequence>MNVYTSAGDLAYTRDLTEVIKTSGTEWNLVHRAKLHSELKRLATSAEGLGSPAKLFLDCKLVDLDVNEPSLKLATGETIRGDMIIGADGVHSWSRSFIAPGYAPFPYGKACFRWLGQYEELASDPETKRYARPGFLSEWTGSDRRVIYYPCSNHTIANYAGFVPADEVGTTEQTWDNAASKDLLLKCFESFGSSVCRVLSKASEDNLQIWTLMDMDSLPTWTRGFVTLIGDAAHPFLPFMAQGGAMAIEDGASLAALFPLGTAKSDVFDRLRLYEQCRKDRVERIQEFTRKNGRDPGSSRGSRPSPQESIDLMTFCVHHDEWEHSSSILRQHLAATHGT</sequence>
<dbReference type="RefSeq" id="XP_002487708.1">
    <property type="nucleotide sequence ID" value="XM_002487663.1"/>
</dbReference>
<keyword evidence="2" id="KW-0285">Flavoprotein</keyword>
<evidence type="ECO:0000313" key="9">
    <source>
        <dbReference type="Proteomes" id="UP000001745"/>
    </source>
</evidence>
<dbReference type="EMBL" id="EQ962660">
    <property type="protein sequence ID" value="EED12054.1"/>
    <property type="molecule type" value="Genomic_DNA"/>
</dbReference>
<proteinExistence type="inferred from homology"/>
<reference evidence="9" key="2">
    <citation type="journal article" date="2015" name="Genome Announc.">
        <title>Genome sequence of the AIDS-associated pathogen Penicillium marneffei (ATCC18224) and its near taxonomic relative Talaromyces stipitatus (ATCC10500).</title>
        <authorList>
            <person name="Nierman W.C."/>
            <person name="Fedorova-Abrams N.D."/>
            <person name="Andrianopoulos A."/>
        </authorList>
    </citation>
    <scope>NUCLEOTIDE SEQUENCE [LARGE SCALE GENOMIC DNA]</scope>
    <source>
        <strain evidence="9">ATCC 10500 / CBS 375.48 / QM 6759 / NRRL 1006</strain>
    </source>
</reference>
<feature type="compositionally biased region" description="Low complexity" evidence="6">
    <location>
        <begin position="295"/>
        <end position="306"/>
    </location>
</feature>
<feature type="region of interest" description="Disordered" evidence="6">
    <location>
        <begin position="288"/>
        <end position="307"/>
    </location>
</feature>
<dbReference type="InterPro" id="IPR036188">
    <property type="entry name" value="FAD/NAD-bd_sf"/>
</dbReference>
<evidence type="ECO:0000256" key="2">
    <source>
        <dbReference type="ARBA" id="ARBA00022630"/>
    </source>
</evidence>
<dbReference type="GeneID" id="8098619"/>
<dbReference type="EMBL" id="EQ962660">
    <property type="protein sequence ID" value="EED12053.1"/>
    <property type="molecule type" value="Genomic_DNA"/>
</dbReference>
<dbReference type="SUPFAM" id="SSF51905">
    <property type="entry name" value="FAD/NAD(P)-binding domain"/>
    <property type="match status" value="1"/>
</dbReference>
<dbReference type="Gene3D" id="3.50.50.60">
    <property type="entry name" value="FAD/NAD(P)-binding domain"/>
    <property type="match status" value="1"/>
</dbReference>
<dbReference type="HOGENOM" id="CLU_009665_19_0_1"/>
<evidence type="ECO:0000313" key="8">
    <source>
        <dbReference type="EMBL" id="EED12053.1"/>
    </source>
</evidence>
<evidence type="ECO:0000256" key="5">
    <source>
        <dbReference type="ARBA" id="ARBA00023033"/>
    </source>
</evidence>
<dbReference type="Proteomes" id="UP000001745">
    <property type="component" value="Unassembled WGS sequence"/>
</dbReference>
<dbReference type="STRING" id="441959.B8MS08"/>
<dbReference type="GO" id="GO:0004497">
    <property type="term" value="F:monooxygenase activity"/>
    <property type="evidence" value="ECO:0007669"/>
    <property type="project" value="UniProtKB-KW"/>
</dbReference>
<dbReference type="PANTHER" id="PTHR13789:SF261">
    <property type="entry name" value="HYDROXYLASE, PUTATIVE (AFU_ORTHOLOGUE AFUA_7G00590)-RELATED"/>
    <property type="match status" value="1"/>
</dbReference>
<dbReference type="RefSeq" id="XP_002487707.1">
    <property type="nucleotide sequence ID" value="XM_002487662.1"/>
</dbReference>
<evidence type="ECO:0000259" key="7">
    <source>
        <dbReference type="Pfam" id="PF01494"/>
    </source>
</evidence>
<keyword evidence="5" id="KW-0503">Monooxygenase</keyword>
<name>B8MS08_TALSN</name>
<keyword evidence="9" id="KW-1185">Reference proteome</keyword>
<dbReference type="InterPro" id="IPR050493">
    <property type="entry name" value="FAD-dep_Monooxygenase_BioMet"/>
</dbReference>
<dbReference type="eggNOG" id="KOG2614">
    <property type="taxonomic scope" value="Eukaryota"/>
</dbReference>
<dbReference type="VEuPathDB" id="FungiDB:TSTA_001250"/>
<dbReference type="OMA" id="QAEWYLV"/>
<organism evidence="8 9">
    <name type="scientific">Talaromyces stipitatus (strain ATCC 10500 / CBS 375.48 / QM 6759 / NRRL 1006)</name>
    <name type="common">Penicillium stipitatum</name>
    <dbReference type="NCBI Taxonomy" id="441959"/>
    <lineage>
        <taxon>Eukaryota</taxon>
        <taxon>Fungi</taxon>
        <taxon>Dikarya</taxon>
        <taxon>Ascomycota</taxon>
        <taxon>Pezizomycotina</taxon>
        <taxon>Eurotiomycetes</taxon>
        <taxon>Eurotiomycetidae</taxon>
        <taxon>Eurotiales</taxon>
        <taxon>Trichocomaceae</taxon>
        <taxon>Talaromyces</taxon>
        <taxon>Talaromyces sect. Talaromyces</taxon>
    </lineage>
</organism>
<keyword evidence="4" id="KW-0560">Oxidoreductase</keyword>
<dbReference type="PANTHER" id="PTHR13789">
    <property type="entry name" value="MONOOXYGENASE"/>
    <property type="match status" value="1"/>
</dbReference>
<comment type="similarity">
    <text evidence="1">Belongs to the paxM FAD-dependent monooxygenase family.</text>
</comment>
<dbReference type="SUPFAM" id="SSF54373">
    <property type="entry name" value="FAD-linked reductases, C-terminal domain"/>
    <property type="match status" value="1"/>
</dbReference>
<accession>B8MS08</accession>
<feature type="domain" description="FAD-binding" evidence="7">
    <location>
        <begin position="76"/>
        <end position="288"/>
    </location>
</feature>
<evidence type="ECO:0000256" key="1">
    <source>
        <dbReference type="ARBA" id="ARBA00007992"/>
    </source>
</evidence>
<gene>
    <name evidence="8" type="ORF">TSTA_001250</name>
</gene>
<protein>
    <submittedName>
        <fullName evidence="8">Zeaxanthin epoxidase, putative</fullName>
    </submittedName>
</protein>
<dbReference type="Pfam" id="PF01494">
    <property type="entry name" value="FAD_binding_3"/>
    <property type="match status" value="1"/>
</dbReference>
<reference evidence="8" key="1">
    <citation type="submission" date="2007-10" db="EMBL/GenBank/DDBJ databases">
        <authorList>
            <person name="Zhao H."/>
            <person name="Waite J.H."/>
        </authorList>
    </citation>
    <scope>NUCLEOTIDE SEQUENCE</scope>
    <source>
        <strain evidence="8">ATCC 10500</strain>
    </source>
</reference>
<dbReference type="AlphaFoldDB" id="B8MS08"/>
<evidence type="ECO:0000256" key="6">
    <source>
        <dbReference type="SAM" id="MobiDB-lite"/>
    </source>
</evidence>
<dbReference type="PRINTS" id="PR00420">
    <property type="entry name" value="RNGMNOXGNASE"/>
</dbReference>
<dbReference type="GO" id="GO:0071949">
    <property type="term" value="F:FAD binding"/>
    <property type="evidence" value="ECO:0007669"/>
    <property type="project" value="InterPro"/>
</dbReference>
<dbReference type="InParanoid" id="B8MS08"/>